<comment type="caution">
    <text evidence="1">The sequence shown here is derived from an EMBL/GenBank/DDBJ whole genome shotgun (WGS) entry which is preliminary data.</text>
</comment>
<reference evidence="1" key="1">
    <citation type="submission" date="2023-11" db="EMBL/GenBank/DDBJ databases">
        <title>Genome assemblies of two species of porcelain crab, Petrolisthes cinctipes and Petrolisthes manimaculis (Anomura: Porcellanidae).</title>
        <authorList>
            <person name="Angst P."/>
        </authorList>
    </citation>
    <scope>NUCLEOTIDE SEQUENCE</scope>
    <source>
        <strain evidence="1">PB745_02</strain>
        <tissue evidence="1">Gill</tissue>
    </source>
</reference>
<proteinExistence type="predicted"/>
<keyword evidence="2" id="KW-1185">Reference proteome</keyword>
<evidence type="ECO:0000313" key="2">
    <source>
        <dbReference type="Proteomes" id="UP001292094"/>
    </source>
</evidence>
<organism evidence="1 2">
    <name type="scientific">Petrolisthes manimaculis</name>
    <dbReference type="NCBI Taxonomy" id="1843537"/>
    <lineage>
        <taxon>Eukaryota</taxon>
        <taxon>Metazoa</taxon>
        <taxon>Ecdysozoa</taxon>
        <taxon>Arthropoda</taxon>
        <taxon>Crustacea</taxon>
        <taxon>Multicrustacea</taxon>
        <taxon>Malacostraca</taxon>
        <taxon>Eumalacostraca</taxon>
        <taxon>Eucarida</taxon>
        <taxon>Decapoda</taxon>
        <taxon>Pleocyemata</taxon>
        <taxon>Anomura</taxon>
        <taxon>Galatheoidea</taxon>
        <taxon>Porcellanidae</taxon>
        <taxon>Petrolisthes</taxon>
    </lineage>
</organism>
<gene>
    <name evidence="1" type="ORF">Pmani_005493</name>
</gene>
<name>A0AAE1UMW6_9EUCA</name>
<protein>
    <submittedName>
        <fullName evidence="1">Uncharacterized protein</fullName>
    </submittedName>
</protein>
<dbReference type="AlphaFoldDB" id="A0AAE1UMW6"/>
<dbReference type="EMBL" id="JAWZYT010000409">
    <property type="protein sequence ID" value="KAK4323854.1"/>
    <property type="molecule type" value="Genomic_DNA"/>
</dbReference>
<dbReference type="Proteomes" id="UP001292094">
    <property type="component" value="Unassembled WGS sequence"/>
</dbReference>
<accession>A0AAE1UMW6</accession>
<sequence length="154" mass="17525">MVWCGKSTGVGAAVRSELHSISKCITVMDEWRVVLGVVVMMTTLTSPIPLNTAKWDTQQLLLSLQSLTQNERNEKMPQHLLAEDPKIMNKRKLYSLSYDEMKKWSLFMRLYHSNSWKLTPEQVLEIQTTGQLCNQLGHCIDFSGSWGSNCCPFG</sequence>
<evidence type="ECO:0000313" key="1">
    <source>
        <dbReference type="EMBL" id="KAK4323854.1"/>
    </source>
</evidence>